<evidence type="ECO:0000313" key="3">
    <source>
        <dbReference type="Proteomes" id="UP001243330"/>
    </source>
</evidence>
<dbReference type="Proteomes" id="UP001243330">
    <property type="component" value="Unassembled WGS sequence"/>
</dbReference>
<gene>
    <name evidence="2" type="ORF">CCHR01_13568</name>
</gene>
<dbReference type="EMBL" id="JAQOWY010000340">
    <property type="protein sequence ID" value="KAK1843779.1"/>
    <property type="molecule type" value="Genomic_DNA"/>
</dbReference>
<feature type="compositionally biased region" description="Basic and acidic residues" evidence="1">
    <location>
        <begin position="1"/>
        <end position="39"/>
    </location>
</feature>
<keyword evidence="3" id="KW-1185">Reference proteome</keyword>
<evidence type="ECO:0000256" key="1">
    <source>
        <dbReference type="SAM" id="MobiDB-lite"/>
    </source>
</evidence>
<comment type="caution">
    <text evidence="2">The sequence shown here is derived from an EMBL/GenBank/DDBJ whole genome shotgun (WGS) entry which is preliminary data.</text>
</comment>
<proteinExistence type="predicted"/>
<feature type="compositionally biased region" description="Polar residues" evidence="1">
    <location>
        <begin position="53"/>
        <end position="79"/>
    </location>
</feature>
<dbReference type="AlphaFoldDB" id="A0AAD9EAC6"/>
<organism evidence="2 3">
    <name type="scientific">Colletotrichum chrysophilum</name>
    <dbReference type="NCBI Taxonomy" id="1836956"/>
    <lineage>
        <taxon>Eukaryota</taxon>
        <taxon>Fungi</taxon>
        <taxon>Dikarya</taxon>
        <taxon>Ascomycota</taxon>
        <taxon>Pezizomycotina</taxon>
        <taxon>Sordariomycetes</taxon>
        <taxon>Hypocreomycetidae</taxon>
        <taxon>Glomerellales</taxon>
        <taxon>Glomerellaceae</taxon>
        <taxon>Colletotrichum</taxon>
        <taxon>Colletotrichum gloeosporioides species complex</taxon>
    </lineage>
</organism>
<reference evidence="2" key="1">
    <citation type="submission" date="2023-01" db="EMBL/GenBank/DDBJ databases">
        <title>Colletotrichum chrysophilum M932 genome sequence.</title>
        <authorList>
            <person name="Baroncelli R."/>
        </authorList>
    </citation>
    <scope>NUCLEOTIDE SEQUENCE</scope>
    <source>
        <strain evidence="2">M932</strain>
    </source>
</reference>
<feature type="region of interest" description="Disordered" evidence="1">
    <location>
        <begin position="1"/>
        <end position="86"/>
    </location>
</feature>
<name>A0AAD9EAC6_9PEZI</name>
<sequence>MGRWEEDIWWQEAEHEPEPEHRPRSQAEEEMGEERRGGETRGGLDGSLALPSAVSTTLRGQLQQVGGDSSPSTSMQSMNMDLLNKGPYLWPPAILER</sequence>
<protein>
    <submittedName>
        <fullName evidence="2">Uncharacterized protein</fullName>
    </submittedName>
</protein>
<evidence type="ECO:0000313" key="2">
    <source>
        <dbReference type="EMBL" id="KAK1843779.1"/>
    </source>
</evidence>
<accession>A0AAD9EAC6</accession>